<proteinExistence type="predicted"/>
<reference evidence="3 4" key="1">
    <citation type="submission" date="2019-04" db="EMBL/GenBank/DDBJ databases">
        <authorList>
            <person name="Schori C."/>
            <person name="Ahrens C."/>
        </authorList>
    </citation>
    <scope>NUCLEOTIDE SEQUENCE [LARGE SCALE GENOMIC DNA]</scope>
    <source>
        <strain evidence="3 4">DSM 2950</strain>
    </source>
</reference>
<dbReference type="InterPro" id="IPR050194">
    <property type="entry name" value="Glycosyltransferase_grp1"/>
</dbReference>
<dbReference type="InterPro" id="IPR028098">
    <property type="entry name" value="Glyco_trans_4-like_N"/>
</dbReference>
<dbReference type="Gene3D" id="3.40.50.2000">
    <property type="entry name" value="Glycogen Phosphorylase B"/>
    <property type="match status" value="2"/>
</dbReference>
<feature type="domain" description="Glycosyl transferase family 1" evidence="1">
    <location>
        <begin position="195"/>
        <end position="350"/>
    </location>
</feature>
<dbReference type="GO" id="GO:0016757">
    <property type="term" value="F:glycosyltransferase activity"/>
    <property type="evidence" value="ECO:0007669"/>
    <property type="project" value="InterPro"/>
</dbReference>
<dbReference type="GeneID" id="75054035"/>
<protein>
    <submittedName>
        <fullName evidence="3">Glycosyltransferase</fullName>
    </submittedName>
</protein>
<keyword evidence="3" id="KW-0808">Transferase</keyword>
<organism evidence="3 4">
    <name type="scientific">Blautia producta</name>
    <dbReference type="NCBI Taxonomy" id="33035"/>
    <lineage>
        <taxon>Bacteria</taxon>
        <taxon>Bacillati</taxon>
        <taxon>Bacillota</taxon>
        <taxon>Clostridia</taxon>
        <taxon>Lachnospirales</taxon>
        <taxon>Lachnospiraceae</taxon>
        <taxon>Blautia</taxon>
    </lineage>
</organism>
<dbReference type="SUPFAM" id="SSF53756">
    <property type="entry name" value="UDP-Glycosyltransferase/glycogen phosphorylase"/>
    <property type="match status" value="1"/>
</dbReference>
<feature type="domain" description="Glycosyltransferase subfamily 4-like N-terminal" evidence="2">
    <location>
        <begin position="15"/>
        <end position="187"/>
    </location>
</feature>
<name>A0A7G5N0W9_9FIRM</name>
<evidence type="ECO:0000313" key="3">
    <source>
        <dbReference type="EMBL" id="QMW80512.1"/>
    </source>
</evidence>
<dbReference type="PANTHER" id="PTHR45947">
    <property type="entry name" value="SULFOQUINOVOSYL TRANSFERASE SQD2"/>
    <property type="match status" value="1"/>
</dbReference>
<accession>A0A7G5N0W9</accession>
<evidence type="ECO:0000259" key="1">
    <source>
        <dbReference type="Pfam" id="PF00534"/>
    </source>
</evidence>
<dbReference type="PANTHER" id="PTHR45947:SF3">
    <property type="entry name" value="SULFOQUINOVOSYL TRANSFERASE SQD2"/>
    <property type="match status" value="1"/>
</dbReference>
<evidence type="ECO:0000313" key="4">
    <source>
        <dbReference type="Proteomes" id="UP000515789"/>
    </source>
</evidence>
<dbReference type="Pfam" id="PF00534">
    <property type="entry name" value="Glycos_transf_1"/>
    <property type="match status" value="1"/>
</dbReference>
<gene>
    <name evidence="3" type="ORF">E5259_24595</name>
</gene>
<dbReference type="InterPro" id="IPR001296">
    <property type="entry name" value="Glyco_trans_1"/>
</dbReference>
<dbReference type="Proteomes" id="UP000515789">
    <property type="component" value="Chromosome"/>
</dbReference>
<dbReference type="RefSeq" id="WP_044912530.1">
    <property type="nucleotide sequence ID" value="NZ_AP031416.1"/>
</dbReference>
<dbReference type="EMBL" id="CP039126">
    <property type="protein sequence ID" value="QMW80512.1"/>
    <property type="molecule type" value="Genomic_DNA"/>
</dbReference>
<evidence type="ECO:0000259" key="2">
    <source>
        <dbReference type="Pfam" id="PF13439"/>
    </source>
</evidence>
<dbReference type="Pfam" id="PF13439">
    <property type="entry name" value="Glyco_transf_4"/>
    <property type="match status" value="1"/>
</dbReference>
<sequence length="399" mass="45940">MKILLVTEQFCLANNGMTISSQRFARILREHGHEVRMMGYSREPADADGEYAYAMKKLTIPIFDSLITSQGMIFAKVNRKTIRDALMWADLVHILSPFALSHVTIKMSRLYGVPFTGAFHVQPENITSSIHLSRADLVNDAIYHWFHFYIYRYCRHIHCPSNFIAGELSSRGYHSQLHVISNGIDPDFVYRKSPKAKALEGKFVVLMVGRLSIEKRQDVLIKAVSRSRYADQIQLVLAGKGPRKDALLKLAEKEHLTNPIQIHFFPKNHLLELISMSDLYVHAADVEIEAMSCMEAFAGGLVPVIANSRKSATPQFALDERSLFRAGDSDDLAAKIDYWIEHEHERKIMEHRYSELGKKYALENCVRQAEEMFQQEMEEHKGKRRRFICRKKRPDQTRS</sequence>
<dbReference type="AlphaFoldDB" id="A0A7G5N0W9"/>